<dbReference type="Pfam" id="PF00005">
    <property type="entry name" value="ABC_tran"/>
    <property type="match status" value="1"/>
</dbReference>
<keyword evidence="4" id="KW-0547">Nucleotide-binding</keyword>
<gene>
    <name evidence="8" type="ORF">CH338_25070</name>
</gene>
<dbReference type="InterPro" id="IPR050763">
    <property type="entry name" value="ABC_transporter_ATP-binding"/>
</dbReference>
<dbReference type="PROSITE" id="PS00211">
    <property type="entry name" value="ABC_TRANSPORTER_1"/>
    <property type="match status" value="1"/>
</dbReference>
<feature type="compositionally biased region" description="Low complexity" evidence="6">
    <location>
        <begin position="1"/>
        <end position="24"/>
    </location>
</feature>
<dbReference type="RefSeq" id="WP_111359779.1">
    <property type="nucleotide sequence ID" value="NZ_NHSK01000227.1"/>
</dbReference>
<dbReference type="SMART" id="SM00382">
    <property type="entry name" value="AAA"/>
    <property type="match status" value="1"/>
</dbReference>
<dbReference type="GO" id="GO:0005524">
    <property type="term" value="F:ATP binding"/>
    <property type="evidence" value="ECO:0007669"/>
    <property type="project" value="UniProtKB-KW"/>
</dbReference>
<evidence type="ECO:0000256" key="5">
    <source>
        <dbReference type="ARBA" id="ARBA00022840"/>
    </source>
</evidence>
<dbReference type="OrthoDB" id="9778547at2"/>
<dbReference type="PANTHER" id="PTHR42711:SF5">
    <property type="entry name" value="ABC TRANSPORTER ATP-BINDING PROTEIN NATA"/>
    <property type="match status" value="1"/>
</dbReference>
<dbReference type="SUPFAM" id="SSF52540">
    <property type="entry name" value="P-loop containing nucleoside triphosphate hydrolases"/>
    <property type="match status" value="1"/>
</dbReference>
<dbReference type="Proteomes" id="UP000248863">
    <property type="component" value="Unassembled WGS sequence"/>
</dbReference>
<evidence type="ECO:0000256" key="3">
    <source>
        <dbReference type="ARBA" id="ARBA00022458"/>
    </source>
</evidence>
<proteinExistence type="inferred from homology"/>
<dbReference type="EMBL" id="NPEU01000465">
    <property type="protein sequence ID" value="RAI31905.1"/>
    <property type="molecule type" value="Genomic_DNA"/>
</dbReference>
<dbReference type="InterPro" id="IPR003593">
    <property type="entry name" value="AAA+_ATPase"/>
</dbReference>
<feature type="region of interest" description="Disordered" evidence="6">
    <location>
        <begin position="1"/>
        <end position="29"/>
    </location>
</feature>
<dbReference type="InterPro" id="IPR003439">
    <property type="entry name" value="ABC_transporter-like_ATP-bd"/>
</dbReference>
<dbReference type="PANTHER" id="PTHR42711">
    <property type="entry name" value="ABC TRANSPORTER ATP-BINDING PROTEIN"/>
    <property type="match status" value="1"/>
</dbReference>
<name>A0A327K2G9_9BRAD</name>
<comment type="caution">
    <text evidence="8">The sequence shown here is derived from an EMBL/GenBank/DDBJ whole genome shotgun (WGS) entry which is preliminary data.</text>
</comment>
<evidence type="ECO:0000256" key="2">
    <source>
        <dbReference type="ARBA" id="ARBA00022448"/>
    </source>
</evidence>
<keyword evidence="2" id="KW-0813">Transport</keyword>
<keyword evidence="3" id="KW-0536">Nodulation</keyword>
<dbReference type="AlphaFoldDB" id="A0A327K2G9"/>
<dbReference type="Gene3D" id="3.40.50.300">
    <property type="entry name" value="P-loop containing nucleotide triphosphate hydrolases"/>
    <property type="match status" value="1"/>
</dbReference>
<comment type="similarity">
    <text evidence="1">Belongs to the ABC transporter superfamily.</text>
</comment>
<evidence type="ECO:0000313" key="9">
    <source>
        <dbReference type="Proteomes" id="UP000248863"/>
    </source>
</evidence>
<reference evidence="8 9" key="1">
    <citation type="submission" date="2017-07" db="EMBL/GenBank/DDBJ databases">
        <title>Draft Genome Sequences of Select Purple Nonsulfur Bacteria.</title>
        <authorList>
            <person name="Lasarre B."/>
            <person name="Mckinlay J.B."/>
        </authorList>
    </citation>
    <scope>NUCLEOTIDE SEQUENCE [LARGE SCALE GENOMIC DNA]</scope>
    <source>
        <strain evidence="8 9">DSM 11907</strain>
    </source>
</reference>
<evidence type="ECO:0000256" key="1">
    <source>
        <dbReference type="ARBA" id="ARBA00005417"/>
    </source>
</evidence>
<dbReference type="CDD" id="cd03230">
    <property type="entry name" value="ABC_DR_subfamily_A"/>
    <property type="match status" value="1"/>
</dbReference>
<evidence type="ECO:0000259" key="7">
    <source>
        <dbReference type="PROSITE" id="PS50893"/>
    </source>
</evidence>
<dbReference type="InterPro" id="IPR027417">
    <property type="entry name" value="P-loop_NTPase"/>
</dbReference>
<sequence length="285" mass="30229">MTAPTTAPTTTAAPITAGSGPAAADTPAASGTPAVAVDRLVKIYKGGTAVDGISFALPPGSVTGLLGGNGAGKTTTIAMIMGLVMPTSGTVRVLGAEMPRQRYRVLERMNFESPYVEMPLRLTVRQNLGVFGKLYGVDDLDAVIARLAEDLDLVALLDRPTGKLSAGQKTRVALAKALVNAPELLLLDEPTASLDPDTADWIRGHLEQYRERRGATILLASHNMGEVERLCDRVIIMKRGRIEDDGTPADLLARYGRSNLEEVFLDVARGRGEPQEGDAAREAAQ</sequence>
<feature type="domain" description="ABC transporter" evidence="7">
    <location>
        <begin position="35"/>
        <end position="264"/>
    </location>
</feature>
<organism evidence="8 9">
    <name type="scientific">Rhodoplanes elegans</name>
    <dbReference type="NCBI Taxonomy" id="29408"/>
    <lineage>
        <taxon>Bacteria</taxon>
        <taxon>Pseudomonadati</taxon>
        <taxon>Pseudomonadota</taxon>
        <taxon>Alphaproteobacteria</taxon>
        <taxon>Hyphomicrobiales</taxon>
        <taxon>Nitrobacteraceae</taxon>
        <taxon>Rhodoplanes</taxon>
    </lineage>
</organism>
<evidence type="ECO:0000313" key="8">
    <source>
        <dbReference type="EMBL" id="RAI31905.1"/>
    </source>
</evidence>
<keyword evidence="9" id="KW-1185">Reference proteome</keyword>
<dbReference type="InterPro" id="IPR017871">
    <property type="entry name" value="ABC_transporter-like_CS"/>
</dbReference>
<evidence type="ECO:0000256" key="6">
    <source>
        <dbReference type="SAM" id="MobiDB-lite"/>
    </source>
</evidence>
<dbReference type="PROSITE" id="PS50893">
    <property type="entry name" value="ABC_TRANSPORTER_2"/>
    <property type="match status" value="1"/>
</dbReference>
<accession>A0A327K2G9</accession>
<keyword evidence="5" id="KW-0067">ATP-binding</keyword>
<protein>
    <submittedName>
        <fullName evidence="8">ABC transporter</fullName>
    </submittedName>
</protein>
<dbReference type="GO" id="GO:0016887">
    <property type="term" value="F:ATP hydrolysis activity"/>
    <property type="evidence" value="ECO:0007669"/>
    <property type="project" value="InterPro"/>
</dbReference>
<evidence type="ECO:0000256" key="4">
    <source>
        <dbReference type="ARBA" id="ARBA00022741"/>
    </source>
</evidence>